<reference evidence="2 3" key="1">
    <citation type="submission" date="2018-11" db="EMBL/GenBank/DDBJ databases">
        <title>Genome assembly of Steccherinum ochraceum LE-BIN_3174, the white-rot fungus of the Steccherinaceae family (The Residual Polyporoid clade, Polyporales, Basidiomycota).</title>
        <authorList>
            <person name="Fedorova T.V."/>
            <person name="Glazunova O.A."/>
            <person name="Landesman E.O."/>
            <person name="Moiseenko K.V."/>
            <person name="Psurtseva N.V."/>
            <person name="Savinova O.S."/>
            <person name="Shakhova N.V."/>
            <person name="Tyazhelova T.V."/>
            <person name="Vasina D.V."/>
        </authorList>
    </citation>
    <scope>NUCLEOTIDE SEQUENCE [LARGE SCALE GENOMIC DNA]</scope>
    <source>
        <strain evidence="2 3">LE-BIN_3174</strain>
    </source>
</reference>
<dbReference type="SUPFAM" id="SSF52047">
    <property type="entry name" value="RNI-like"/>
    <property type="match status" value="1"/>
</dbReference>
<dbReference type="PROSITE" id="PS50181">
    <property type="entry name" value="FBOX"/>
    <property type="match status" value="1"/>
</dbReference>
<feature type="domain" description="F-box" evidence="1">
    <location>
        <begin position="1"/>
        <end position="46"/>
    </location>
</feature>
<protein>
    <recommendedName>
        <fullName evidence="1">F-box domain-containing protein</fullName>
    </recommendedName>
</protein>
<sequence>MMDALPIELVDLVFSFLDDDKLTLSNCTLLNRHFHEISRTRLFHKITIFSSLSAVHTVAAFCRYLASGCEESKRAQPLIKVLRVANKSLSGPITPTSSYELGYILQHLPALQDLELCNISLLATAGCPIPGWNFDSYRPKSLRRVEIDGVCFELQDGQEDTAVCSLTQLFDLFGTVETLHILTIRPLLWGDEEPQAIAKLVKAAGQSISTTFKVQKLIASPRPFTSLLAIQILGGSPRSLSDVQSLDIREELLVSVDKDLRPVRKSLKHLHLRIVASSLIEDTRPYTFSSYSQLSSLTLTVIIIQYQSECDSAASTMACAMEAILDIPPSLSELFINFRCVYREQPRSILNCLDDGERWDDVDEMLTKHPALQSVLIQFEDIQRSGAKALQADIESISKRLSRLNASRKLTVTQK</sequence>
<dbReference type="AlphaFoldDB" id="A0A4R0RVF9"/>
<gene>
    <name evidence="2" type="ORF">EIP91_001017</name>
</gene>
<dbReference type="SUPFAM" id="SSF81383">
    <property type="entry name" value="F-box domain"/>
    <property type="match status" value="1"/>
</dbReference>
<evidence type="ECO:0000313" key="2">
    <source>
        <dbReference type="EMBL" id="TCD66724.1"/>
    </source>
</evidence>
<evidence type="ECO:0000313" key="3">
    <source>
        <dbReference type="Proteomes" id="UP000292702"/>
    </source>
</evidence>
<dbReference type="Gene3D" id="3.80.10.10">
    <property type="entry name" value="Ribonuclease Inhibitor"/>
    <property type="match status" value="1"/>
</dbReference>
<keyword evidence="3" id="KW-1185">Reference proteome</keyword>
<accession>A0A4R0RVF9</accession>
<dbReference type="InterPro" id="IPR032675">
    <property type="entry name" value="LRR_dom_sf"/>
</dbReference>
<proteinExistence type="predicted"/>
<dbReference type="Proteomes" id="UP000292702">
    <property type="component" value="Unassembled WGS sequence"/>
</dbReference>
<evidence type="ECO:0000259" key="1">
    <source>
        <dbReference type="PROSITE" id="PS50181"/>
    </source>
</evidence>
<organism evidence="2 3">
    <name type="scientific">Steccherinum ochraceum</name>
    <dbReference type="NCBI Taxonomy" id="92696"/>
    <lineage>
        <taxon>Eukaryota</taxon>
        <taxon>Fungi</taxon>
        <taxon>Dikarya</taxon>
        <taxon>Basidiomycota</taxon>
        <taxon>Agaricomycotina</taxon>
        <taxon>Agaricomycetes</taxon>
        <taxon>Polyporales</taxon>
        <taxon>Steccherinaceae</taxon>
        <taxon>Steccherinum</taxon>
    </lineage>
</organism>
<dbReference type="EMBL" id="RWJN01000124">
    <property type="protein sequence ID" value="TCD66724.1"/>
    <property type="molecule type" value="Genomic_DNA"/>
</dbReference>
<comment type="caution">
    <text evidence="2">The sequence shown here is derived from an EMBL/GenBank/DDBJ whole genome shotgun (WGS) entry which is preliminary data.</text>
</comment>
<name>A0A4R0RVF9_9APHY</name>
<dbReference type="InterPro" id="IPR036047">
    <property type="entry name" value="F-box-like_dom_sf"/>
</dbReference>
<dbReference type="InterPro" id="IPR001810">
    <property type="entry name" value="F-box_dom"/>
</dbReference>